<dbReference type="SUPFAM" id="SSF51445">
    <property type="entry name" value="(Trans)glycosidases"/>
    <property type="match status" value="1"/>
</dbReference>
<feature type="signal peptide" evidence="3">
    <location>
        <begin position="1"/>
        <end position="18"/>
    </location>
</feature>
<protein>
    <recommendedName>
        <fullName evidence="6">GH18 domain-containing protein</fullName>
    </recommendedName>
</protein>
<dbReference type="InterPro" id="IPR017853">
    <property type="entry name" value="GH"/>
</dbReference>
<dbReference type="GO" id="GO:0007165">
    <property type="term" value="P:signal transduction"/>
    <property type="evidence" value="ECO:0007669"/>
    <property type="project" value="TreeGrafter"/>
</dbReference>
<dbReference type="Proteomes" id="UP001152747">
    <property type="component" value="Unassembled WGS sequence"/>
</dbReference>
<dbReference type="GO" id="GO:0016998">
    <property type="term" value="P:cell wall macromolecule catabolic process"/>
    <property type="evidence" value="ECO:0007669"/>
    <property type="project" value="InterPro"/>
</dbReference>
<feature type="chain" id="PRO_5040128776" description="GH18 domain-containing protein" evidence="3">
    <location>
        <begin position="19"/>
        <end position="224"/>
    </location>
</feature>
<evidence type="ECO:0000256" key="2">
    <source>
        <dbReference type="ARBA" id="ARBA00022729"/>
    </source>
</evidence>
<dbReference type="InterPro" id="IPR051595">
    <property type="entry name" value="GH25_Enzymes"/>
</dbReference>
<reference evidence="4" key="1">
    <citation type="submission" date="2022-11" db="EMBL/GenBank/DDBJ databases">
        <authorList>
            <person name="Kikuchi T."/>
        </authorList>
    </citation>
    <scope>NUCLEOTIDE SEQUENCE</scope>
    <source>
        <strain evidence="4">PS1010</strain>
    </source>
</reference>
<dbReference type="GO" id="GO:0045087">
    <property type="term" value="P:innate immune response"/>
    <property type="evidence" value="ECO:0007669"/>
    <property type="project" value="TreeGrafter"/>
</dbReference>
<keyword evidence="2 3" id="KW-0732">Signal</keyword>
<organism evidence="4 5">
    <name type="scientific">Caenorhabditis angaria</name>
    <dbReference type="NCBI Taxonomy" id="860376"/>
    <lineage>
        <taxon>Eukaryota</taxon>
        <taxon>Metazoa</taxon>
        <taxon>Ecdysozoa</taxon>
        <taxon>Nematoda</taxon>
        <taxon>Chromadorea</taxon>
        <taxon>Rhabditida</taxon>
        <taxon>Rhabditina</taxon>
        <taxon>Rhabditomorpha</taxon>
        <taxon>Rhabditoidea</taxon>
        <taxon>Rhabditidae</taxon>
        <taxon>Peloderinae</taxon>
        <taxon>Caenorhabditis</taxon>
    </lineage>
</organism>
<proteinExistence type="inferred from homology"/>
<dbReference type="AlphaFoldDB" id="A0A9P1IS12"/>
<accession>A0A9P1IS12</accession>
<dbReference type="PROSITE" id="PS51904">
    <property type="entry name" value="GLYCOSYL_HYDROL_F25_2"/>
    <property type="match status" value="1"/>
</dbReference>
<dbReference type="InterPro" id="IPR002053">
    <property type="entry name" value="Glyco_hydro_25"/>
</dbReference>
<dbReference type="Gene3D" id="3.20.20.80">
    <property type="entry name" value="Glycosidases"/>
    <property type="match status" value="1"/>
</dbReference>
<sequence length="224" mass="24853">MRTLILLAAWVLVVFGRAASPYGTAIDVSTPLDFITLQNLRLDMYTKIYVRAFDTNSASFDKSMVTTIKSAYVTRFSVELFMSPNLGSSVSPGDQVKSIATGVSENLIHADGLWIEVSQTASKWSADIAKNREFLHTLLNTANQLNFKKIGIFTSSDDWKMVTGNTLEFASMGLKLWYYSGDSNGNFDDFVAFGGWKAADVKQTVLNQNVDGAKVNLDYYKFSQ</sequence>
<gene>
    <name evidence="4" type="ORF">CAMP_LOCUS12877</name>
</gene>
<dbReference type="PANTHER" id="PTHR23208:SF17">
    <property type="entry name" value="LYSOZYME-LIKE PROTEIN 3"/>
    <property type="match status" value="1"/>
</dbReference>
<dbReference type="GO" id="GO:0009253">
    <property type="term" value="P:peptidoglycan catabolic process"/>
    <property type="evidence" value="ECO:0007669"/>
    <property type="project" value="InterPro"/>
</dbReference>
<dbReference type="PANTHER" id="PTHR23208">
    <property type="entry name" value="LYSOZYME PROTEIN"/>
    <property type="match status" value="1"/>
</dbReference>
<name>A0A9P1IS12_9PELO</name>
<evidence type="ECO:0000256" key="1">
    <source>
        <dbReference type="ARBA" id="ARBA00010646"/>
    </source>
</evidence>
<evidence type="ECO:0000313" key="4">
    <source>
        <dbReference type="EMBL" id="CAI5450240.1"/>
    </source>
</evidence>
<evidence type="ECO:0000313" key="5">
    <source>
        <dbReference type="Proteomes" id="UP001152747"/>
    </source>
</evidence>
<keyword evidence="5" id="KW-1185">Reference proteome</keyword>
<dbReference type="GO" id="GO:0003796">
    <property type="term" value="F:lysozyme activity"/>
    <property type="evidence" value="ECO:0007669"/>
    <property type="project" value="InterPro"/>
</dbReference>
<dbReference type="EMBL" id="CANHGI010000005">
    <property type="protein sequence ID" value="CAI5450240.1"/>
    <property type="molecule type" value="Genomic_DNA"/>
</dbReference>
<evidence type="ECO:0000256" key="3">
    <source>
        <dbReference type="SAM" id="SignalP"/>
    </source>
</evidence>
<evidence type="ECO:0008006" key="6">
    <source>
        <dbReference type="Google" id="ProtNLM"/>
    </source>
</evidence>
<comment type="similarity">
    <text evidence="1">Belongs to the glycosyl hydrolase 25 family.</text>
</comment>
<comment type="caution">
    <text evidence="4">The sequence shown here is derived from an EMBL/GenBank/DDBJ whole genome shotgun (WGS) entry which is preliminary data.</text>
</comment>